<reference evidence="7" key="1">
    <citation type="journal article" date="2019" name="Int. J. Syst. Evol. Microbiol.">
        <title>The Global Catalogue of Microorganisms (GCM) 10K type strain sequencing project: providing services to taxonomists for standard genome sequencing and annotation.</title>
        <authorList>
            <consortium name="The Broad Institute Genomics Platform"/>
            <consortium name="The Broad Institute Genome Sequencing Center for Infectious Disease"/>
            <person name="Wu L."/>
            <person name="Ma J."/>
        </authorList>
    </citation>
    <scope>NUCLEOTIDE SEQUENCE [LARGE SCALE GENOMIC DNA]</scope>
    <source>
        <strain evidence="7">DT43</strain>
    </source>
</reference>
<dbReference type="PRINTS" id="PR00038">
    <property type="entry name" value="HTHLUXR"/>
</dbReference>
<dbReference type="PROSITE" id="PS50043">
    <property type="entry name" value="HTH_LUXR_2"/>
    <property type="match status" value="1"/>
</dbReference>
<feature type="transmembrane region" description="Helical" evidence="4">
    <location>
        <begin position="12"/>
        <end position="34"/>
    </location>
</feature>
<gene>
    <name evidence="6" type="ORF">ACFPH6_34355</name>
</gene>
<keyword evidence="4" id="KW-1133">Transmembrane helix</keyword>
<proteinExistence type="predicted"/>
<evidence type="ECO:0000313" key="6">
    <source>
        <dbReference type="EMBL" id="MFC4469534.1"/>
    </source>
</evidence>
<dbReference type="Proteomes" id="UP001596012">
    <property type="component" value="Unassembled WGS sequence"/>
</dbReference>
<evidence type="ECO:0000259" key="5">
    <source>
        <dbReference type="PROSITE" id="PS50043"/>
    </source>
</evidence>
<dbReference type="Gene3D" id="1.10.10.10">
    <property type="entry name" value="Winged helix-like DNA-binding domain superfamily/Winged helix DNA-binding domain"/>
    <property type="match status" value="1"/>
</dbReference>
<evidence type="ECO:0000256" key="3">
    <source>
        <dbReference type="ARBA" id="ARBA00023163"/>
    </source>
</evidence>
<evidence type="ECO:0000256" key="4">
    <source>
        <dbReference type="SAM" id="Phobius"/>
    </source>
</evidence>
<feature type="domain" description="HTH luxR-type" evidence="5">
    <location>
        <begin position="145"/>
        <end position="202"/>
    </location>
</feature>
<dbReference type="RefSeq" id="WP_386348700.1">
    <property type="nucleotide sequence ID" value="NZ_JBHSFG010000063.1"/>
</dbReference>
<dbReference type="PANTHER" id="PTHR44688">
    <property type="entry name" value="DNA-BINDING TRANSCRIPTIONAL ACTIVATOR DEVR_DOSR"/>
    <property type="match status" value="1"/>
</dbReference>
<dbReference type="Pfam" id="PF00196">
    <property type="entry name" value="GerE"/>
    <property type="match status" value="1"/>
</dbReference>
<comment type="caution">
    <text evidence="6">The sequence shown here is derived from an EMBL/GenBank/DDBJ whole genome shotgun (WGS) entry which is preliminary data.</text>
</comment>
<organism evidence="6 7">
    <name type="scientific">Streptomyces xiangluensis</name>
    <dbReference type="NCBI Taxonomy" id="2665720"/>
    <lineage>
        <taxon>Bacteria</taxon>
        <taxon>Bacillati</taxon>
        <taxon>Actinomycetota</taxon>
        <taxon>Actinomycetes</taxon>
        <taxon>Kitasatosporales</taxon>
        <taxon>Streptomycetaceae</taxon>
        <taxon>Streptomyces</taxon>
    </lineage>
</organism>
<accession>A0ABV8YWD6</accession>
<dbReference type="InterPro" id="IPR016032">
    <property type="entry name" value="Sig_transdc_resp-reg_C-effctor"/>
</dbReference>
<dbReference type="SUPFAM" id="SSF46894">
    <property type="entry name" value="C-terminal effector domain of the bipartite response regulators"/>
    <property type="match status" value="1"/>
</dbReference>
<name>A0ABV8YWD6_9ACTN</name>
<keyword evidence="7" id="KW-1185">Reference proteome</keyword>
<keyword evidence="4" id="KW-0472">Membrane</keyword>
<dbReference type="CDD" id="cd06170">
    <property type="entry name" value="LuxR_C_like"/>
    <property type="match status" value="1"/>
</dbReference>
<keyword evidence="1" id="KW-0805">Transcription regulation</keyword>
<dbReference type="InterPro" id="IPR036388">
    <property type="entry name" value="WH-like_DNA-bd_sf"/>
</dbReference>
<evidence type="ECO:0000256" key="1">
    <source>
        <dbReference type="ARBA" id="ARBA00023015"/>
    </source>
</evidence>
<keyword evidence="2" id="KW-0238">DNA-binding</keyword>
<dbReference type="SMART" id="SM00421">
    <property type="entry name" value="HTH_LUXR"/>
    <property type="match status" value="1"/>
</dbReference>
<dbReference type="EMBL" id="JBHSFG010000063">
    <property type="protein sequence ID" value="MFC4469534.1"/>
    <property type="molecule type" value="Genomic_DNA"/>
</dbReference>
<dbReference type="InterPro" id="IPR000792">
    <property type="entry name" value="Tscrpt_reg_LuxR_C"/>
</dbReference>
<keyword evidence="4" id="KW-0812">Transmembrane</keyword>
<protein>
    <submittedName>
        <fullName evidence="6">LuxR C-terminal-related transcriptional regulator</fullName>
    </submittedName>
</protein>
<evidence type="ECO:0000313" key="7">
    <source>
        <dbReference type="Proteomes" id="UP001596012"/>
    </source>
</evidence>
<keyword evidence="3" id="KW-0804">Transcription</keyword>
<sequence>MVRVVWPESLPNMFLTTAYWSLGAAIAVTVGLRLRSMDSAALKRIEEAGQRALASMDRAVHMLRGTDDEPAACPAPPPVPTLAELPALVGHFAAMGPASPRLRVDRQAAAASARETATTAYRAVTEALTNIRRHAPTATQVEISIGSDDAVARLVAEGRTNAEIGTALFITSGTAKTHVANIQRKLGVRNRVGIAAWAWRNDQTQQ</sequence>
<dbReference type="PANTHER" id="PTHR44688:SF16">
    <property type="entry name" value="DNA-BINDING TRANSCRIPTIONAL ACTIVATOR DEVR_DOSR"/>
    <property type="match status" value="1"/>
</dbReference>
<evidence type="ECO:0000256" key="2">
    <source>
        <dbReference type="ARBA" id="ARBA00023125"/>
    </source>
</evidence>